<dbReference type="Proteomes" id="UP001623348">
    <property type="component" value="Unassembled WGS sequence"/>
</dbReference>
<reference evidence="1 2" key="1">
    <citation type="submission" date="2024-06" db="EMBL/GenBank/DDBJ databases">
        <title>The draft genome of Grus japonensis, version 3.</title>
        <authorList>
            <person name="Nabeshima K."/>
            <person name="Suzuki S."/>
            <person name="Onuma M."/>
        </authorList>
    </citation>
    <scope>NUCLEOTIDE SEQUENCE [LARGE SCALE GENOMIC DNA]</scope>
    <source>
        <strain evidence="1 2">451A</strain>
    </source>
</reference>
<dbReference type="EMBL" id="BAAFJT010000001">
    <property type="protein sequence ID" value="GAB0177246.1"/>
    <property type="molecule type" value="Genomic_DNA"/>
</dbReference>
<dbReference type="PANTHER" id="PTHR33332">
    <property type="entry name" value="REVERSE TRANSCRIPTASE DOMAIN-CONTAINING PROTEIN"/>
    <property type="match status" value="1"/>
</dbReference>
<keyword evidence="2" id="KW-1185">Reference proteome</keyword>
<sequence>MKFNKGKCRVLHLRKNNPRHQYRLGVDLLGSSSAEKGLGVLVDNKLSISQQWALVVKKANGILGCIKSMASRSRLVILPLYSALVRLHLEHGVQFWAPQFKKGRELLERVQWRATRMMRGLEHLS</sequence>
<dbReference type="AlphaFoldDB" id="A0ABC9VWL2"/>
<gene>
    <name evidence="1" type="ORF">GRJ2_000189800</name>
</gene>
<dbReference type="PRINTS" id="PR01345">
    <property type="entry name" value="CERVTRCPTASE"/>
</dbReference>
<organism evidence="1 2">
    <name type="scientific">Grus japonensis</name>
    <name type="common">Japanese crane</name>
    <name type="synonym">Red-crowned crane</name>
    <dbReference type="NCBI Taxonomy" id="30415"/>
    <lineage>
        <taxon>Eukaryota</taxon>
        <taxon>Metazoa</taxon>
        <taxon>Chordata</taxon>
        <taxon>Craniata</taxon>
        <taxon>Vertebrata</taxon>
        <taxon>Euteleostomi</taxon>
        <taxon>Archelosauria</taxon>
        <taxon>Archosauria</taxon>
        <taxon>Dinosauria</taxon>
        <taxon>Saurischia</taxon>
        <taxon>Theropoda</taxon>
        <taxon>Coelurosauria</taxon>
        <taxon>Aves</taxon>
        <taxon>Neognathae</taxon>
        <taxon>Neoaves</taxon>
        <taxon>Gruiformes</taxon>
        <taxon>Gruidae</taxon>
        <taxon>Grus</taxon>
    </lineage>
</organism>
<name>A0ABC9VWL2_GRUJA</name>
<comment type="caution">
    <text evidence="1">The sequence shown here is derived from an EMBL/GenBank/DDBJ whole genome shotgun (WGS) entry which is preliminary data.</text>
</comment>
<evidence type="ECO:0000313" key="1">
    <source>
        <dbReference type="EMBL" id="GAB0177246.1"/>
    </source>
</evidence>
<evidence type="ECO:0000313" key="2">
    <source>
        <dbReference type="Proteomes" id="UP001623348"/>
    </source>
</evidence>
<protein>
    <submittedName>
        <fullName evidence="1">Mitochondrial enolase superfamily member 1</fullName>
    </submittedName>
</protein>
<accession>A0ABC9VWL2</accession>
<proteinExistence type="predicted"/>